<gene>
    <name evidence="7" type="primary">rps19p</name>
    <name evidence="9" type="ordered locus">Metev_0854</name>
</gene>
<dbReference type="InterPro" id="IPR002222">
    <property type="entry name" value="Ribosomal_uS19"/>
</dbReference>
<dbReference type="GO" id="GO:0019843">
    <property type="term" value="F:rRNA binding"/>
    <property type="evidence" value="ECO:0007669"/>
    <property type="project" value="UniProtKB-UniRule"/>
</dbReference>
<comment type="similarity">
    <text evidence="2 7 8">Belongs to the universal ribosomal protein uS19 family.</text>
</comment>
<evidence type="ECO:0000256" key="6">
    <source>
        <dbReference type="ARBA" id="ARBA00035163"/>
    </source>
</evidence>
<dbReference type="InterPro" id="IPR023575">
    <property type="entry name" value="Ribosomal_uS19_SF"/>
</dbReference>
<dbReference type="GeneID" id="9346482"/>
<dbReference type="Proteomes" id="UP000000391">
    <property type="component" value="Chromosome"/>
</dbReference>
<evidence type="ECO:0000256" key="4">
    <source>
        <dbReference type="ARBA" id="ARBA00022980"/>
    </source>
</evidence>
<comment type="function">
    <text evidence="1 7">Protein S19 forms a complex with S13 that binds strongly to the 16S ribosomal RNA.</text>
</comment>
<dbReference type="HAMAP" id="MF_00531">
    <property type="entry name" value="Ribosomal_uS19"/>
    <property type="match status" value="1"/>
</dbReference>
<evidence type="ECO:0000256" key="2">
    <source>
        <dbReference type="ARBA" id="ARBA00007345"/>
    </source>
</evidence>
<dbReference type="OrthoDB" id="30559at2157"/>
<evidence type="ECO:0000313" key="9">
    <source>
        <dbReference type="EMBL" id="ADI73752.1"/>
    </source>
</evidence>
<dbReference type="PRINTS" id="PR00975">
    <property type="entry name" value="RIBOSOMALS19"/>
</dbReference>
<dbReference type="RefSeq" id="WP_013194320.1">
    <property type="nucleotide sequence ID" value="NC_014253.1"/>
</dbReference>
<dbReference type="STRING" id="644295.Metev_0854"/>
<dbReference type="Pfam" id="PF00203">
    <property type="entry name" value="Ribosomal_S19"/>
    <property type="match status" value="1"/>
</dbReference>
<dbReference type="NCBIfam" id="TIGR01025">
    <property type="entry name" value="uS19_arch"/>
    <property type="match status" value="1"/>
</dbReference>
<keyword evidence="4 7" id="KW-0689">Ribosomal protein</keyword>
<keyword evidence="7" id="KW-0694">RNA-binding</keyword>
<sequence>MSKKSSTRVPKRKGEFKFRGKTLEELKELTIEEFAELLPSSQRRSIRRGFTENQKKVLQQFRDGEESVRTHDRAMVILPEMVGKSIEVYNGTRFVKIDVAPEMLGHRVGEYAMSRGVVKHGSAGVGATRSSKFVPLK</sequence>
<dbReference type="KEGG" id="mev:Metev_0854"/>
<evidence type="ECO:0000256" key="5">
    <source>
        <dbReference type="ARBA" id="ARBA00023274"/>
    </source>
</evidence>
<proteinExistence type="inferred from homology"/>
<organism evidence="9 10">
    <name type="scientific">Methanohalobium evestigatum (strain ATCC BAA-1072 / DSM 3721 / NBRC 107634 / OCM 161 / Z-7303)</name>
    <dbReference type="NCBI Taxonomy" id="644295"/>
    <lineage>
        <taxon>Archaea</taxon>
        <taxon>Methanobacteriati</taxon>
        <taxon>Methanobacteriota</taxon>
        <taxon>Stenosarchaea group</taxon>
        <taxon>Methanomicrobia</taxon>
        <taxon>Methanosarcinales</taxon>
        <taxon>Methanosarcinaceae</taxon>
        <taxon>Methanohalobium</taxon>
    </lineage>
</organism>
<dbReference type="GO" id="GO:0000028">
    <property type="term" value="P:ribosomal small subunit assembly"/>
    <property type="evidence" value="ECO:0007669"/>
    <property type="project" value="TreeGrafter"/>
</dbReference>
<evidence type="ECO:0000313" key="10">
    <source>
        <dbReference type="Proteomes" id="UP000000391"/>
    </source>
</evidence>
<keyword evidence="5 7" id="KW-0687">Ribonucleoprotein</keyword>
<reference evidence="9 10" key="1">
    <citation type="submission" date="2010-06" db="EMBL/GenBank/DDBJ databases">
        <title>Complete sequence chromosome of Methanohalobium evestigatum Z-7303.</title>
        <authorList>
            <consortium name="US DOE Joint Genome Institute"/>
            <person name="Lucas S."/>
            <person name="Copeland A."/>
            <person name="Lapidus A."/>
            <person name="Cheng J.-F."/>
            <person name="Bruce D."/>
            <person name="Goodwin L."/>
            <person name="Pitluck S."/>
            <person name="Saunders E."/>
            <person name="Detter J.C."/>
            <person name="Han C."/>
            <person name="Tapia R."/>
            <person name="Land M."/>
            <person name="Hauser L."/>
            <person name="Kyrpides N."/>
            <person name="Mikhailova N."/>
            <person name="Sieprawska-Lupa M."/>
            <person name="Whitman W.B."/>
            <person name="Anderson I."/>
            <person name="Woyke T."/>
        </authorList>
    </citation>
    <scope>NUCLEOTIDE SEQUENCE [LARGE SCALE GENOMIC DNA]</scope>
    <source>
        <strain evidence="10">ATCC BAA-1072 / DSM 3721 / NBRC 107634 / OCM 161 / Z-7303</strain>
    </source>
</reference>
<dbReference type="PIRSF" id="PIRSF002144">
    <property type="entry name" value="Ribosomal_S19"/>
    <property type="match status" value="1"/>
</dbReference>
<dbReference type="PANTHER" id="PTHR11880:SF2">
    <property type="entry name" value="SMALL RIBOSOMAL SUBUNIT PROTEIN US19"/>
    <property type="match status" value="1"/>
</dbReference>
<evidence type="ECO:0000256" key="7">
    <source>
        <dbReference type="HAMAP-Rule" id="MF_00531"/>
    </source>
</evidence>
<keyword evidence="3 7" id="KW-0699">rRNA-binding</keyword>
<evidence type="ECO:0000256" key="8">
    <source>
        <dbReference type="RuleBase" id="RU003485"/>
    </source>
</evidence>
<protein>
    <recommendedName>
        <fullName evidence="6 7">Small ribosomal subunit protein uS19</fullName>
    </recommendedName>
</protein>
<dbReference type="PANTHER" id="PTHR11880">
    <property type="entry name" value="RIBOSOMAL PROTEIN S19P FAMILY MEMBER"/>
    <property type="match status" value="1"/>
</dbReference>
<dbReference type="GO" id="GO:0022627">
    <property type="term" value="C:cytosolic small ribosomal subunit"/>
    <property type="evidence" value="ECO:0007669"/>
    <property type="project" value="UniProtKB-UniRule"/>
</dbReference>
<evidence type="ECO:0000256" key="3">
    <source>
        <dbReference type="ARBA" id="ARBA00022730"/>
    </source>
</evidence>
<dbReference type="HOGENOM" id="CLU_097347_1_1_2"/>
<dbReference type="GO" id="GO:0006412">
    <property type="term" value="P:translation"/>
    <property type="evidence" value="ECO:0007669"/>
    <property type="project" value="UniProtKB-UniRule"/>
</dbReference>
<dbReference type="Gene3D" id="3.30.860.10">
    <property type="entry name" value="30s Ribosomal Protein S19, Chain A"/>
    <property type="match status" value="1"/>
</dbReference>
<dbReference type="InterPro" id="IPR005713">
    <property type="entry name" value="Ribosomal_uS19_euk/arc"/>
</dbReference>
<dbReference type="GO" id="GO:0003735">
    <property type="term" value="F:structural constituent of ribosome"/>
    <property type="evidence" value="ECO:0007669"/>
    <property type="project" value="UniProtKB-UniRule"/>
</dbReference>
<dbReference type="NCBIfam" id="NF003121">
    <property type="entry name" value="PRK04038.1"/>
    <property type="match status" value="1"/>
</dbReference>
<dbReference type="EMBL" id="CP002069">
    <property type="protein sequence ID" value="ADI73752.1"/>
    <property type="molecule type" value="Genomic_DNA"/>
</dbReference>
<accession>D7E8T1</accession>
<keyword evidence="10" id="KW-1185">Reference proteome</keyword>
<evidence type="ECO:0000256" key="1">
    <source>
        <dbReference type="ARBA" id="ARBA00003239"/>
    </source>
</evidence>
<name>D7E8T1_METEZ</name>
<dbReference type="AlphaFoldDB" id="D7E8T1"/>
<dbReference type="SUPFAM" id="SSF54570">
    <property type="entry name" value="Ribosomal protein S19"/>
    <property type="match status" value="1"/>
</dbReference>